<evidence type="ECO:0000313" key="2">
    <source>
        <dbReference type="Proteomes" id="UP000191931"/>
    </source>
</evidence>
<organism evidence="1 2">
    <name type="scientific">Desulfamplus magnetovallimortis</name>
    <dbReference type="NCBI Taxonomy" id="1246637"/>
    <lineage>
        <taxon>Bacteria</taxon>
        <taxon>Pseudomonadati</taxon>
        <taxon>Thermodesulfobacteriota</taxon>
        <taxon>Desulfobacteria</taxon>
        <taxon>Desulfobacterales</taxon>
        <taxon>Desulfobacteraceae</taxon>
        <taxon>Desulfamplus</taxon>
    </lineage>
</organism>
<accession>A0A1W1HDX7</accession>
<name>A0A1W1HDX7_9BACT</name>
<dbReference type="RefSeq" id="WP_080808749.1">
    <property type="nucleotide sequence ID" value="NZ_LT828562.1"/>
</dbReference>
<sequence>MQTITEHMQATELPPDLQKRFRVKPQQFLKITIEVQNSPPYDVPKQYPEDERQLVREAMAEAEKEKQEEFDREETIKEFFALQDEISEHLKKQEYNEI</sequence>
<dbReference type="EMBL" id="FWEV01000148">
    <property type="protein sequence ID" value="SLM30575.1"/>
    <property type="molecule type" value="Genomic_DNA"/>
</dbReference>
<keyword evidence="2" id="KW-1185">Reference proteome</keyword>
<gene>
    <name evidence="1" type="ORF">MTBBW1_2310023</name>
</gene>
<reference evidence="1 2" key="1">
    <citation type="submission" date="2017-03" db="EMBL/GenBank/DDBJ databases">
        <authorList>
            <person name="Afonso C.L."/>
            <person name="Miller P.J."/>
            <person name="Scott M.A."/>
            <person name="Spackman E."/>
            <person name="Goraichik I."/>
            <person name="Dimitrov K.M."/>
            <person name="Suarez D.L."/>
            <person name="Swayne D.E."/>
        </authorList>
    </citation>
    <scope>NUCLEOTIDE SEQUENCE [LARGE SCALE GENOMIC DNA]</scope>
    <source>
        <strain evidence="1">PRJEB14757</strain>
    </source>
</reference>
<dbReference type="AlphaFoldDB" id="A0A1W1HDX7"/>
<evidence type="ECO:0000313" key="1">
    <source>
        <dbReference type="EMBL" id="SLM30575.1"/>
    </source>
</evidence>
<dbReference type="Proteomes" id="UP000191931">
    <property type="component" value="Unassembled WGS sequence"/>
</dbReference>
<protein>
    <submittedName>
        <fullName evidence="1">Uncharacterized protein</fullName>
    </submittedName>
</protein>
<proteinExistence type="predicted"/>